<feature type="region of interest" description="Disordered" evidence="1">
    <location>
        <begin position="1"/>
        <end position="54"/>
    </location>
</feature>
<feature type="compositionally biased region" description="Basic and acidic residues" evidence="1">
    <location>
        <begin position="1"/>
        <end position="16"/>
    </location>
</feature>
<comment type="caution">
    <text evidence="3">The sequence shown here is derived from an EMBL/GenBank/DDBJ whole genome shotgun (WGS) entry which is preliminary data.</text>
</comment>
<evidence type="ECO:0000313" key="4">
    <source>
        <dbReference type="Proteomes" id="UP001500420"/>
    </source>
</evidence>
<feature type="domain" description="Halobacterial output" evidence="2">
    <location>
        <begin position="19"/>
        <end position="92"/>
    </location>
</feature>
<proteinExistence type="predicted"/>
<evidence type="ECO:0000259" key="2">
    <source>
        <dbReference type="Pfam" id="PF18545"/>
    </source>
</evidence>
<name>A0AAV3TC93_9EURY</name>
<dbReference type="EMBL" id="BAAADV010000004">
    <property type="protein sequence ID" value="GAA0675502.1"/>
    <property type="molecule type" value="Genomic_DNA"/>
</dbReference>
<evidence type="ECO:0000313" key="3">
    <source>
        <dbReference type="EMBL" id="GAA0675502.1"/>
    </source>
</evidence>
<dbReference type="AlphaFoldDB" id="A0AAV3TC93"/>
<accession>A0AAV3TC93</accession>
<keyword evidence="4" id="KW-1185">Reference proteome</keyword>
<organism evidence="3 4">
    <name type="scientific">Natronoarchaeum mannanilyticum</name>
    <dbReference type="NCBI Taxonomy" id="926360"/>
    <lineage>
        <taxon>Archaea</taxon>
        <taxon>Methanobacteriati</taxon>
        <taxon>Methanobacteriota</taxon>
        <taxon>Stenosarchaea group</taxon>
        <taxon>Halobacteria</taxon>
        <taxon>Halobacteriales</taxon>
        <taxon>Natronoarchaeaceae</taxon>
    </lineage>
</organism>
<dbReference type="InterPro" id="IPR040624">
    <property type="entry name" value="HalOD1"/>
</dbReference>
<sequence length="99" mass="10957">MSDGSDDRDTGRRFTFDPDEQPSTVVTEAVAEVRDLEQDELPPLYDAIDGDRLDDVVRSDDPLPAGEPVRVRFRYAGCEITVTSHGAITVSEVDSDDDR</sequence>
<evidence type="ECO:0000256" key="1">
    <source>
        <dbReference type="SAM" id="MobiDB-lite"/>
    </source>
</evidence>
<gene>
    <name evidence="3" type="ORF">GCM10009020_23960</name>
</gene>
<dbReference type="Proteomes" id="UP001500420">
    <property type="component" value="Unassembled WGS sequence"/>
</dbReference>
<protein>
    <recommendedName>
        <fullName evidence="2">Halobacterial output domain-containing protein</fullName>
    </recommendedName>
</protein>
<dbReference type="Pfam" id="PF18545">
    <property type="entry name" value="HalOD1"/>
    <property type="match status" value="1"/>
</dbReference>
<dbReference type="RefSeq" id="WP_343774261.1">
    <property type="nucleotide sequence ID" value="NZ_BAAADV010000004.1"/>
</dbReference>
<reference evidence="3 4" key="1">
    <citation type="journal article" date="2019" name="Int. J. Syst. Evol. Microbiol.">
        <title>The Global Catalogue of Microorganisms (GCM) 10K type strain sequencing project: providing services to taxonomists for standard genome sequencing and annotation.</title>
        <authorList>
            <consortium name="The Broad Institute Genomics Platform"/>
            <consortium name="The Broad Institute Genome Sequencing Center for Infectious Disease"/>
            <person name="Wu L."/>
            <person name="Ma J."/>
        </authorList>
    </citation>
    <scope>NUCLEOTIDE SEQUENCE [LARGE SCALE GENOMIC DNA]</scope>
    <source>
        <strain evidence="3 4">JCM 16328</strain>
    </source>
</reference>